<evidence type="ECO:0000313" key="5">
    <source>
        <dbReference type="EMBL" id="MCU6669298.1"/>
    </source>
</evidence>
<comment type="similarity">
    <text evidence="2">Belongs to the fimbrial protein family.</text>
</comment>
<dbReference type="PROSITE" id="PS51257">
    <property type="entry name" value="PROKAR_LIPOPROTEIN"/>
    <property type="match status" value="1"/>
</dbReference>
<protein>
    <submittedName>
        <fullName evidence="5">Fimbrial protein</fullName>
    </submittedName>
</protein>
<gene>
    <name evidence="5" type="ORF">M8013_11120</name>
</gene>
<sequence>MKKIVLLIGLLFFCYQSAIAACSYTGTDQKINFNFKNVKILSDDSLPTGTVLAVKKVGGNVASMKKFSNCSANDVYAIIGSAGLVEAPGVRGVQAGIVYETGISGIGFQISDAITGTNLRPVTAVFGSVPAQGLSSGNVEQITVWLIKTADKIDTNETGNNATVSFRAGPANQIQKSEYLLLQINLAFGPFTFKQTSCDVTPMTGSTVLLPKIEAKVLRNGASGMKTDSQREIILSIVCPDESVGSSYIYWFNPITDNSPTVNGVLLNSISAIAGGAKNVGVIIKMGTAAIKFYDYSSYKYASIGPREVISLTADYYKLATPVEHGEVHAIFEIVLQEE</sequence>
<evidence type="ECO:0000256" key="1">
    <source>
        <dbReference type="ARBA" id="ARBA00004561"/>
    </source>
</evidence>
<reference evidence="5" key="1">
    <citation type="submission" date="2022-05" db="EMBL/GenBank/DDBJ databases">
        <title>Description of a novel species of Leclercia; Leclercia tamurae and the Proposal for a Novel Genus Silvania gen. nov. Containing Two Novel Species Silvania hatchlandensis sp. nov. and Silvania confinis sp. nov. Isolated from the Rhizosphere of Oak.</title>
        <authorList>
            <person name="Maddock D.W."/>
            <person name="Brady C.L."/>
            <person name="Denman S."/>
            <person name="Arnold D."/>
        </authorList>
    </citation>
    <scope>NUCLEOTIDE SEQUENCE</scope>
    <source>
        <strain evidence="5">H4N4</strain>
    </source>
</reference>
<dbReference type="RefSeq" id="WP_271267868.1">
    <property type="nucleotide sequence ID" value="NZ_JAMGZJ010000075.1"/>
</dbReference>
<organism evidence="5 6">
    <name type="scientific">Silvania confinis</name>
    <dbReference type="NCBI Taxonomy" id="2926470"/>
    <lineage>
        <taxon>Bacteria</taxon>
        <taxon>Pseudomonadati</taxon>
        <taxon>Pseudomonadota</taxon>
        <taxon>Gammaproteobacteria</taxon>
        <taxon>Enterobacterales</taxon>
        <taxon>Enterobacteriaceae</taxon>
        <taxon>Silvania</taxon>
    </lineage>
</organism>
<evidence type="ECO:0000256" key="3">
    <source>
        <dbReference type="ARBA" id="ARBA00023263"/>
    </source>
</evidence>
<accession>A0A9J6QJ20</accession>
<dbReference type="Gene3D" id="2.60.40.3310">
    <property type="match status" value="1"/>
</dbReference>
<dbReference type="GO" id="GO:0043709">
    <property type="term" value="P:cell adhesion involved in single-species biofilm formation"/>
    <property type="evidence" value="ECO:0007669"/>
    <property type="project" value="TreeGrafter"/>
</dbReference>
<dbReference type="AlphaFoldDB" id="A0A9J6QJ20"/>
<name>A0A9J6QJ20_9ENTR</name>
<keyword evidence="6" id="KW-1185">Reference proteome</keyword>
<evidence type="ECO:0000256" key="2">
    <source>
        <dbReference type="ARBA" id="ARBA00006671"/>
    </source>
</evidence>
<dbReference type="InterPro" id="IPR036937">
    <property type="entry name" value="Adhesion_dom_fimbrial_sf"/>
</dbReference>
<comment type="caution">
    <text evidence="5">The sequence shown here is derived from an EMBL/GenBank/DDBJ whole genome shotgun (WGS) entry which is preliminary data.</text>
</comment>
<feature type="chain" id="PRO_5039891003" evidence="4">
    <location>
        <begin position="21"/>
        <end position="339"/>
    </location>
</feature>
<keyword evidence="3" id="KW-0281">Fimbrium</keyword>
<proteinExistence type="inferred from homology"/>
<feature type="signal peptide" evidence="4">
    <location>
        <begin position="1"/>
        <end position="20"/>
    </location>
</feature>
<dbReference type="GO" id="GO:0009289">
    <property type="term" value="C:pilus"/>
    <property type="evidence" value="ECO:0007669"/>
    <property type="project" value="UniProtKB-SubCell"/>
</dbReference>
<dbReference type="PANTHER" id="PTHR33420">
    <property type="entry name" value="FIMBRIAL SUBUNIT ELFA-RELATED"/>
    <property type="match status" value="1"/>
</dbReference>
<keyword evidence="4" id="KW-0732">Signal</keyword>
<dbReference type="PANTHER" id="PTHR33420:SF14">
    <property type="entry name" value="TYPE 1 FIMBRIN D-MANNOSE SPECIFIC ADHESIN"/>
    <property type="match status" value="1"/>
</dbReference>
<dbReference type="SUPFAM" id="SSF49401">
    <property type="entry name" value="Bacterial adhesins"/>
    <property type="match status" value="1"/>
</dbReference>
<evidence type="ECO:0000256" key="4">
    <source>
        <dbReference type="SAM" id="SignalP"/>
    </source>
</evidence>
<dbReference type="InterPro" id="IPR008966">
    <property type="entry name" value="Adhesion_dom_sf"/>
</dbReference>
<dbReference type="Proteomes" id="UP001061282">
    <property type="component" value="Unassembled WGS sequence"/>
</dbReference>
<dbReference type="EMBL" id="JAMGZJ010000075">
    <property type="protein sequence ID" value="MCU6669298.1"/>
    <property type="molecule type" value="Genomic_DNA"/>
</dbReference>
<dbReference type="InterPro" id="IPR050263">
    <property type="entry name" value="Bact_Fimbrial_Adh_Pro"/>
</dbReference>
<evidence type="ECO:0000313" key="6">
    <source>
        <dbReference type="Proteomes" id="UP001061282"/>
    </source>
</evidence>
<dbReference type="Gene3D" id="2.60.40.1090">
    <property type="entry name" value="Fimbrial-type adhesion domain"/>
    <property type="match status" value="1"/>
</dbReference>
<comment type="subcellular location">
    <subcellularLocation>
        <location evidence="1">Fimbrium</location>
    </subcellularLocation>
</comment>